<evidence type="ECO:0000313" key="1">
    <source>
        <dbReference type="EMBL" id="ACB27589.1"/>
    </source>
</evidence>
<dbReference type="GeneID" id="43529516"/>
<dbReference type="AlphaFoldDB" id="B1M1K6"/>
<reference evidence="1 2" key="1">
    <citation type="submission" date="2008-03" db="EMBL/GenBank/DDBJ databases">
        <title>Complete sequence of chromosome of Methylobacterium radiotolerans JCM 2831.</title>
        <authorList>
            <consortium name="US DOE Joint Genome Institute"/>
            <person name="Copeland A."/>
            <person name="Lucas S."/>
            <person name="Lapidus A."/>
            <person name="Glavina del Rio T."/>
            <person name="Dalin E."/>
            <person name="Tice H."/>
            <person name="Bruce D."/>
            <person name="Goodwin L."/>
            <person name="Pitluck S."/>
            <person name="Kiss H."/>
            <person name="Brettin T."/>
            <person name="Detter J.C."/>
            <person name="Han C."/>
            <person name="Kuske C.R."/>
            <person name="Schmutz J."/>
            <person name="Larimer F."/>
            <person name="Land M."/>
            <person name="Hauser L."/>
            <person name="Kyrpides N."/>
            <person name="Mikhailova N."/>
            <person name="Marx C.J."/>
            <person name="Richardson P."/>
        </authorList>
    </citation>
    <scope>NUCLEOTIDE SEQUENCE [LARGE SCALE GENOMIC DNA]</scope>
    <source>
        <strain evidence="2">ATCC 27329 / DSM 1819 / JCM 2831 / NBRC 15690 / NCIMB 10815 / 0-1</strain>
    </source>
</reference>
<dbReference type="Proteomes" id="UP000006589">
    <property type="component" value="Chromosome"/>
</dbReference>
<dbReference type="EMBL" id="CP001001">
    <property type="protein sequence ID" value="ACB27589.1"/>
    <property type="molecule type" value="Genomic_DNA"/>
</dbReference>
<proteinExistence type="predicted"/>
<dbReference type="HOGENOM" id="CLU_3119708_0_0_5"/>
<sequence length="50" mass="5322">MTGFDRATGRSVQGRIGFADPKVYIYSMDGTVPASANAQPLLTGDLECKD</sequence>
<name>B1M1K6_METRJ</name>
<protein>
    <submittedName>
        <fullName evidence="1">Uncharacterized protein</fullName>
    </submittedName>
</protein>
<organism evidence="1 2">
    <name type="scientific">Methylobacterium radiotolerans (strain ATCC 27329 / DSM 1819 / JCM 2831 / NBRC 15690 / NCIMB 10815 / 0-1)</name>
    <dbReference type="NCBI Taxonomy" id="426355"/>
    <lineage>
        <taxon>Bacteria</taxon>
        <taxon>Pseudomonadati</taxon>
        <taxon>Pseudomonadota</taxon>
        <taxon>Alphaproteobacteria</taxon>
        <taxon>Hyphomicrobiales</taxon>
        <taxon>Methylobacteriaceae</taxon>
        <taxon>Methylobacterium</taxon>
    </lineage>
</organism>
<dbReference type="KEGG" id="mrd:Mrad2831_5644"/>
<evidence type="ECO:0000313" key="2">
    <source>
        <dbReference type="Proteomes" id="UP000006589"/>
    </source>
</evidence>
<dbReference type="RefSeq" id="WP_012322531.1">
    <property type="nucleotide sequence ID" value="NC_010505.1"/>
</dbReference>
<accession>B1M1K6</accession>
<gene>
    <name evidence="1" type="ordered locus">Mrad2831_5644</name>
</gene>